<accession>A0A9X1YPZ1</accession>
<protein>
    <submittedName>
        <fullName evidence="1">Uncharacterized protein</fullName>
    </submittedName>
</protein>
<evidence type="ECO:0000313" key="2">
    <source>
        <dbReference type="Proteomes" id="UP001139353"/>
    </source>
</evidence>
<proteinExistence type="predicted"/>
<dbReference type="RefSeq" id="WP_275684687.1">
    <property type="nucleotide sequence ID" value="NZ_JAJLJH010000009.1"/>
</dbReference>
<comment type="caution">
    <text evidence="1">The sequence shown here is derived from an EMBL/GenBank/DDBJ whole genome shotgun (WGS) entry which is preliminary data.</text>
</comment>
<dbReference type="Proteomes" id="UP001139353">
    <property type="component" value="Unassembled WGS sequence"/>
</dbReference>
<sequence>MLDSFSRQCAARLLATSLALSCAACSPGESKEWVDVAQLHDGSTLEVTRLVRSSYGDGPLDQALQKLPHFHELSAVVPGTQSELHWKGPYEMVPVMLDFVDGVPYLVILQNSSFSDMKSFGCPEIPFVFLKYEQVGSTWRQIQPASMPAALTKANLSGGDNELGQMRDHWQGVAEIAEANLRMERMSNGYFATTVPRDFASWNFANKEAERHRHFKDGCHVPQPKVESLLERLPAQSVALEVLESTELRPELVLSSGGWAKVAWDAERESRCDEFIKPEYEGSAAEVFIKDLSGLKRAPFPSIRICERDALWLGNYVPPKSSVILSKYLPTGERVYTISFKEPDALPGHLGALMAPTFKVSNGYMAFDWWDSDQKGEERYVIRRMKVRLKEPN</sequence>
<reference evidence="1" key="1">
    <citation type="submission" date="2021-11" db="EMBL/GenBank/DDBJ databases">
        <title>BS-T2-15 a new species belonging to the Comamonadaceae family isolated from the soil of a French oak forest.</title>
        <authorList>
            <person name="Mieszkin S."/>
            <person name="Alain K."/>
        </authorList>
    </citation>
    <scope>NUCLEOTIDE SEQUENCE</scope>
    <source>
        <strain evidence="1">BS-T2-15</strain>
    </source>
</reference>
<name>A0A9X1YPZ1_9BURK</name>
<keyword evidence="2" id="KW-1185">Reference proteome</keyword>
<organism evidence="1 2">
    <name type="scientific">Scleromatobacter humisilvae</name>
    <dbReference type="NCBI Taxonomy" id="2897159"/>
    <lineage>
        <taxon>Bacteria</taxon>
        <taxon>Pseudomonadati</taxon>
        <taxon>Pseudomonadota</taxon>
        <taxon>Betaproteobacteria</taxon>
        <taxon>Burkholderiales</taxon>
        <taxon>Sphaerotilaceae</taxon>
        <taxon>Scleromatobacter</taxon>
    </lineage>
</organism>
<evidence type="ECO:0000313" key="1">
    <source>
        <dbReference type="EMBL" id="MCK9688642.1"/>
    </source>
</evidence>
<dbReference type="AlphaFoldDB" id="A0A9X1YPZ1"/>
<dbReference type="EMBL" id="JAJLJH010000009">
    <property type="protein sequence ID" value="MCK9688642.1"/>
    <property type="molecule type" value="Genomic_DNA"/>
</dbReference>
<gene>
    <name evidence="1" type="ORF">LPC04_23270</name>
</gene>